<proteinExistence type="predicted"/>
<keyword evidence="2" id="KW-0614">Plasmid</keyword>
<dbReference type="KEGG" id="lck:HN018_23120"/>
<evidence type="ECO:0000313" key="2">
    <source>
        <dbReference type="EMBL" id="QKE93090.1"/>
    </source>
</evidence>
<evidence type="ECO:0000313" key="3">
    <source>
        <dbReference type="Proteomes" id="UP000500767"/>
    </source>
</evidence>
<dbReference type="SUPFAM" id="SSF53474">
    <property type="entry name" value="alpha/beta-Hydrolases"/>
    <property type="match status" value="1"/>
</dbReference>
<gene>
    <name evidence="2" type="ORF">HN018_23120</name>
</gene>
<dbReference type="InterPro" id="IPR050228">
    <property type="entry name" value="Carboxylesterase_BioH"/>
</dbReference>
<feature type="domain" description="AB hydrolase-1" evidence="1">
    <location>
        <begin position="6"/>
        <end position="127"/>
    </location>
</feature>
<dbReference type="RefSeq" id="WP_171837950.1">
    <property type="nucleotide sequence ID" value="NZ_CP053709.1"/>
</dbReference>
<dbReference type="Pfam" id="PF00561">
    <property type="entry name" value="Abhydrolase_1"/>
    <property type="match status" value="1"/>
</dbReference>
<geneLocation type="plasmid" evidence="2 3">
    <name>unnamed1</name>
</geneLocation>
<accession>A0A6M8HXM6</accession>
<keyword evidence="2" id="KW-0378">Hydrolase</keyword>
<dbReference type="Gene3D" id="3.40.50.1820">
    <property type="entry name" value="alpha/beta hydrolase"/>
    <property type="match status" value="1"/>
</dbReference>
<evidence type="ECO:0000259" key="1">
    <source>
        <dbReference type="Pfam" id="PF00561"/>
    </source>
</evidence>
<sequence>MAGVQGGIGGGPVTFSKQKALADWGWQLAIADRPGFGQSPSRGPDDMEGDAVWISDLLGDGGNLIGHSWGGAEALLAAARRPEAVRSLVLVEPALQGLAMTDPALEADPELKATVAGMMQPLLTAATPAEYARIFMRDLVGDAGARSSRGMGDLDEDGAAQLGCALLRGRMATPIELRRAAETVAAAKIPVLVVTGGWSASIDAVARVAAQATGGTQATVPSANHFPQLENSDAFNAAVDSFMRQHVGTAPTLSR</sequence>
<name>A0A6M8HXM6_9PROT</name>
<dbReference type="EMBL" id="CP053709">
    <property type="protein sequence ID" value="QKE93090.1"/>
    <property type="molecule type" value="Genomic_DNA"/>
</dbReference>
<dbReference type="AlphaFoldDB" id="A0A6M8HXM6"/>
<reference evidence="2 3" key="1">
    <citation type="journal article" date="2014" name="World J. Microbiol. Biotechnol.">
        <title>Biodiversity and physiological characteristics of Antarctic and Arctic lichens-associated bacteria.</title>
        <authorList>
            <person name="Lee Y.M."/>
            <person name="Kim E.H."/>
            <person name="Lee H.K."/>
            <person name="Hong S.G."/>
        </authorList>
    </citation>
    <scope>NUCLEOTIDE SEQUENCE [LARGE SCALE GENOMIC DNA]</scope>
    <source>
        <strain evidence="2 3">PAMC 26569</strain>
        <plasmid evidence="2">unnamed1</plasmid>
    </source>
</reference>
<dbReference type="InterPro" id="IPR029058">
    <property type="entry name" value="AB_hydrolase_fold"/>
</dbReference>
<protein>
    <submittedName>
        <fullName evidence="2">Alpha/beta hydrolase</fullName>
    </submittedName>
</protein>
<dbReference type="PANTHER" id="PTHR43194:SF5">
    <property type="entry name" value="PIMELOYL-[ACYL-CARRIER PROTEIN] METHYL ESTER ESTERASE"/>
    <property type="match status" value="1"/>
</dbReference>
<dbReference type="GO" id="GO:0016787">
    <property type="term" value="F:hydrolase activity"/>
    <property type="evidence" value="ECO:0007669"/>
    <property type="project" value="UniProtKB-KW"/>
</dbReference>
<dbReference type="PANTHER" id="PTHR43194">
    <property type="entry name" value="HYDROLASE ALPHA/BETA FOLD FAMILY"/>
    <property type="match status" value="1"/>
</dbReference>
<dbReference type="Proteomes" id="UP000500767">
    <property type="component" value="Plasmid unnamed1"/>
</dbReference>
<organism evidence="2 3">
    <name type="scientific">Lichenicola cladoniae</name>
    <dbReference type="NCBI Taxonomy" id="1484109"/>
    <lineage>
        <taxon>Bacteria</taxon>
        <taxon>Pseudomonadati</taxon>
        <taxon>Pseudomonadota</taxon>
        <taxon>Alphaproteobacteria</taxon>
        <taxon>Acetobacterales</taxon>
        <taxon>Acetobacteraceae</taxon>
        <taxon>Lichenicola</taxon>
    </lineage>
</organism>
<dbReference type="InterPro" id="IPR000073">
    <property type="entry name" value="AB_hydrolase_1"/>
</dbReference>
<keyword evidence="3" id="KW-1185">Reference proteome</keyword>